<dbReference type="Proteomes" id="UP000008022">
    <property type="component" value="Unassembled WGS sequence"/>
</dbReference>
<evidence type="ECO:0000313" key="4">
    <source>
        <dbReference type="EnsemblPlants" id="ORUFI08G05220.3"/>
    </source>
</evidence>
<keyword evidence="5" id="KW-1185">Reference proteome</keyword>
<dbReference type="AlphaFoldDB" id="A0A0E0QF32"/>
<protein>
    <submittedName>
        <fullName evidence="4">Uncharacterized protein</fullName>
    </submittedName>
</protein>
<reference evidence="5" key="1">
    <citation type="submission" date="2013-06" db="EMBL/GenBank/DDBJ databases">
        <authorList>
            <person name="Zhao Q."/>
        </authorList>
    </citation>
    <scope>NUCLEOTIDE SEQUENCE</scope>
    <source>
        <strain evidence="5">cv. W1943</strain>
    </source>
</reference>
<dbReference type="GO" id="GO:0004523">
    <property type="term" value="F:RNA-DNA hybrid ribonuclease activity"/>
    <property type="evidence" value="ECO:0007669"/>
    <property type="project" value="InterPro"/>
</dbReference>
<dbReference type="Gramene" id="ORUFI08G05220.3">
    <property type="protein sequence ID" value="ORUFI08G05220.3"/>
    <property type="gene ID" value="ORUFI08G05220"/>
</dbReference>
<organism evidence="4 5">
    <name type="scientific">Oryza rufipogon</name>
    <name type="common">Brownbeard rice</name>
    <name type="synonym">Asian wild rice</name>
    <dbReference type="NCBI Taxonomy" id="4529"/>
    <lineage>
        <taxon>Eukaryota</taxon>
        <taxon>Viridiplantae</taxon>
        <taxon>Streptophyta</taxon>
        <taxon>Embryophyta</taxon>
        <taxon>Tracheophyta</taxon>
        <taxon>Spermatophyta</taxon>
        <taxon>Magnoliopsida</taxon>
        <taxon>Liliopsida</taxon>
        <taxon>Poales</taxon>
        <taxon>Poaceae</taxon>
        <taxon>BOP clade</taxon>
        <taxon>Oryzoideae</taxon>
        <taxon>Oryzeae</taxon>
        <taxon>Oryzinae</taxon>
        <taxon>Oryza</taxon>
    </lineage>
</organism>
<dbReference type="Gene3D" id="3.30.420.10">
    <property type="entry name" value="Ribonuclease H-like superfamily/Ribonuclease H"/>
    <property type="match status" value="1"/>
</dbReference>
<dbReference type="FunFam" id="3.30.420.10:FF:000076">
    <property type="entry name" value="RBR-type E3 ubiquitin transferase"/>
    <property type="match status" value="1"/>
</dbReference>
<dbReference type="Gene3D" id="3.40.970.10">
    <property type="entry name" value="Ribonuclease H1, N-terminal domain"/>
    <property type="match status" value="1"/>
</dbReference>
<dbReference type="PANTHER" id="PTHR46387:SF2">
    <property type="entry name" value="RIBONUCLEASE HI"/>
    <property type="match status" value="1"/>
</dbReference>
<dbReference type="InterPro" id="IPR009027">
    <property type="entry name" value="Ribosomal_bL9/RNase_H1_N"/>
</dbReference>
<reference evidence="4" key="2">
    <citation type="submission" date="2015-06" db="UniProtKB">
        <authorList>
            <consortium name="EnsemblPlants"/>
        </authorList>
    </citation>
    <scope>IDENTIFICATION</scope>
</reference>
<dbReference type="InterPro" id="IPR036397">
    <property type="entry name" value="RNaseH_sf"/>
</dbReference>
<evidence type="ECO:0000256" key="1">
    <source>
        <dbReference type="SAM" id="MobiDB-lite"/>
    </source>
</evidence>
<feature type="compositionally biased region" description="Low complexity" evidence="1">
    <location>
        <begin position="65"/>
        <end position="74"/>
    </location>
</feature>
<dbReference type="GO" id="GO:0003676">
    <property type="term" value="F:nucleic acid binding"/>
    <property type="evidence" value="ECO:0007669"/>
    <property type="project" value="InterPro"/>
</dbReference>
<evidence type="ECO:0000313" key="5">
    <source>
        <dbReference type="Proteomes" id="UP000008022"/>
    </source>
</evidence>
<sequence>MRSCASSLCGISRVAWRRHAVAGGALSQHHHHQQRHLVLRPPAPPPIGLALERFFSASSRRSAKRSAAAAKQSSQPPPPPSMDGGEPFYVVRKGDVIGIYKSLSDCQAQVSNSVCDPSVTVYKGYSLRKETEEYLAARGLRNPLYSINAADARDELFDDLVPCPFQQPDGTGTSTLKRPLEMIAQLREGLGIATNNAAEYRALILGLTYAAKKGFKYIRAQGDSKLVCNQVSDVWRARHDTMADLCKRVKEIKGRFHTFQINHVLREFNTDADAQANLAVELPVGEVQEQANFL</sequence>
<dbReference type="InterPro" id="IPR012337">
    <property type="entry name" value="RNaseH-like_sf"/>
</dbReference>
<dbReference type="SUPFAM" id="SSF55658">
    <property type="entry name" value="L9 N-domain-like"/>
    <property type="match status" value="1"/>
</dbReference>
<dbReference type="EnsemblPlants" id="ORUFI08G05220.3">
    <property type="protein sequence ID" value="ORUFI08G05220.3"/>
    <property type="gene ID" value="ORUFI08G05220"/>
</dbReference>
<dbReference type="SUPFAM" id="SSF53098">
    <property type="entry name" value="Ribonuclease H-like"/>
    <property type="match status" value="1"/>
</dbReference>
<dbReference type="InterPro" id="IPR002156">
    <property type="entry name" value="RNaseH_domain"/>
</dbReference>
<evidence type="ECO:0000259" key="3">
    <source>
        <dbReference type="Pfam" id="PF13456"/>
    </source>
</evidence>
<feature type="domain" description="RNase H type-1" evidence="3">
    <location>
        <begin position="191"/>
        <end position="278"/>
    </location>
</feature>
<dbReference type="PANTHER" id="PTHR46387">
    <property type="entry name" value="POLYNUCLEOTIDYL TRANSFERASE, RIBONUCLEASE H-LIKE SUPERFAMILY PROTEIN"/>
    <property type="match status" value="1"/>
</dbReference>
<name>A0A0E0QF32_ORYRU</name>
<proteinExistence type="predicted"/>
<dbReference type="CDD" id="cd09279">
    <property type="entry name" value="RNase_HI_like"/>
    <property type="match status" value="1"/>
</dbReference>
<accession>A0A0E0QF32</accession>
<feature type="domain" description="Ribonuclease H1 N-terminal" evidence="2">
    <location>
        <begin position="87"/>
        <end position="133"/>
    </location>
</feature>
<evidence type="ECO:0000259" key="2">
    <source>
        <dbReference type="Pfam" id="PF01693"/>
    </source>
</evidence>
<dbReference type="Pfam" id="PF13456">
    <property type="entry name" value="RVT_3"/>
    <property type="match status" value="1"/>
</dbReference>
<dbReference type="InterPro" id="IPR011320">
    <property type="entry name" value="RNase_H1_N"/>
</dbReference>
<dbReference type="Pfam" id="PF01693">
    <property type="entry name" value="Cauli_VI"/>
    <property type="match status" value="1"/>
</dbReference>
<feature type="region of interest" description="Disordered" evidence="1">
    <location>
        <begin position="65"/>
        <end position="87"/>
    </location>
</feature>
<dbReference type="InterPro" id="IPR037056">
    <property type="entry name" value="RNase_H1_N_sf"/>
</dbReference>